<accession>A0A176VC32</accession>
<protein>
    <submittedName>
        <fullName evidence="15">Uncharacterized protein</fullName>
    </submittedName>
</protein>
<evidence type="ECO:0000256" key="2">
    <source>
        <dbReference type="ARBA" id="ARBA00004567"/>
    </source>
</evidence>
<dbReference type="Proteomes" id="UP000077202">
    <property type="component" value="Unassembled WGS sequence"/>
</dbReference>
<evidence type="ECO:0000256" key="6">
    <source>
        <dbReference type="ARBA" id="ARBA00022816"/>
    </source>
</evidence>
<dbReference type="PANTHER" id="PTHR13269:SF6">
    <property type="entry name" value="NUCLEOPORIN NDC1"/>
    <property type="match status" value="1"/>
</dbReference>
<evidence type="ECO:0000313" key="14">
    <source>
        <dbReference type="EMBL" id="BBM99809.1"/>
    </source>
</evidence>
<comment type="subcellular location">
    <subcellularLocation>
        <location evidence="1">Nucleus membrane</location>
        <topology evidence="1">Multi-pass membrane protein</topology>
    </subcellularLocation>
    <subcellularLocation>
        <location evidence="2">Nucleus</location>
        <location evidence="2">Nuclear pore complex</location>
    </subcellularLocation>
</comment>
<keyword evidence="4" id="KW-0813">Transport</keyword>
<evidence type="ECO:0000256" key="3">
    <source>
        <dbReference type="ARBA" id="ARBA00005760"/>
    </source>
</evidence>
<dbReference type="Pfam" id="PF09531">
    <property type="entry name" value="Ndc1_Nup"/>
    <property type="match status" value="1"/>
</dbReference>
<proteinExistence type="inferred from homology"/>
<evidence type="ECO:0000313" key="16">
    <source>
        <dbReference type="Proteomes" id="UP000077202"/>
    </source>
</evidence>
<evidence type="ECO:0000256" key="8">
    <source>
        <dbReference type="ARBA" id="ARBA00022989"/>
    </source>
</evidence>
<keyword evidence="6" id="KW-0509">mRNA transport</keyword>
<keyword evidence="8 13" id="KW-1133">Transmembrane helix</keyword>
<sequence>MVTAVSSLVWRDVVGKRWARCAVWLAVTTSVVWVIWETTISRLVSHSSSQGSSETKQYFMPSMWALIRFLVFQASQLLFLVGQTFVSEPEEANAASLAYLVGKFLKLAWRAGVGRTRGDDFFSDVAELRQKLRATLDHASYVTMCVLSGAMAFSSLMSSIHMSSGRLNPLNIGVRGAALGLLYAGWQFYHSNVTLRFPIIQRRLFFAFKMRIPEALNFSLHMALILLPLGETFARIVPDAAPVPAQSTSDRQVVSFLWRQLLFAAVSFCVTFSWESCHQLIQVIQTKRHILAPPLGSAAAETDPTDLLLMVLEESDTGSLVQYHAYLDLCVVSESNVDTWRRAAFFEESGDTYKRLISACLKKLDGLTLRLAQGLEVGESEKGADLLKQQMQSSPGDNRHYAFQLGNVKAYFQDSQVCSWCARTVASLTASSRYEDRYGVAQLHGCNTAVVSSLLSCLLVIEVYLGRRSTARGAIFVPNSIKWTVPSRGTFMEVGKKQGYPFGKRTVMHKKAYAMADVLRTSLYQIVSVFGDEMVLVGPSGKGNTIAERDWLNRKKPLYGTHEMHLQKLSMFLEYRIG</sequence>
<keyword evidence="9" id="KW-0811">Translocation</keyword>
<evidence type="ECO:0000256" key="13">
    <source>
        <dbReference type="SAM" id="Phobius"/>
    </source>
</evidence>
<evidence type="ECO:0000256" key="11">
    <source>
        <dbReference type="ARBA" id="ARBA00023136"/>
    </source>
</evidence>
<keyword evidence="16" id="KW-1185">Reference proteome</keyword>
<evidence type="ECO:0000256" key="1">
    <source>
        <dbReference type="ARBA" id="ARBA00004232"/>
    </source>
</evidence>
<reference evidence="14" key="2">
    <citation type="journal article" date="2019" name="Curr. Biol.">
        <title>Chromatin organization in early land plants reveals an ancestral association between H3K27me3, transposons, and constitutive heterochromatin.</title>
        <authorList>
            <person name="Montgomery S.A."/>
            <person name="Tanizawa Y."/>
            <person name="Galik B."/>
            <person name="Wang N."/>
            <person name="Ito T."/>
            <person name="Mochizuki T."/>
            <person name="Akimcheva S."/>
            <person name="Bowman J."/>
            <person name="Cognat V."/>
            <person name="Drouard L."/>
            <person name="Ekker H."/>
            <person name="Houng S."/>
            <person name="Kohchi T."/>
            <person name="Lin S."/>
            <person name="Liu L.D."/>
            <person name="Nakamura Y."/>
            <person name="Valeeva L.R."/>
            <person name="Shakirov E.V."/>
            <person name="Shippen D.E."/>
            <person name="Wei W."/>
            <person name="Yagura M."/>
            <person name="Yamaoka S."/>
            <person name="Yamato K.T."/>
            <person name="Liu C."/>
            <person name="Berger F."/>
        </authorList>
    </citation>
    <scope>NUCLEOTIDE SEQUENCE [LARGE SCALE GENOMIC DNA]</scope>
    <source>
        <strain evidence="14">Tak-1</strain>
    </source>
</reference>
<evidence type="ECO:0000256" key="9">
    <source>
        <dbReference type="ARBA" id="ARBA00023010"/>
    </source>
</evidence>
<evidence type="ECO:0000256" key="5">
    <source>
        <dbReference type="ARBA" id="ARBA00022692"/>
    </source>
</evidence>
<evidence type="ECO:0000256" key="12">
    <source>
        <dbReference type="ARBA" id="ARBA00023242"/>
    </source>
</evidence>
<reference evidence="17" key="3">
    <citation type="journal article" date="2020" name="Curr. Biol.">
        <title>Chromatin organization in early land plants reveals an ancestral association between H3K27me3, transposons, and constitutive heterochromatin.</title>
        <authorList>
            <person name="Montgomery S.A."/>
            <person name="Tanizawa Y."/>
            <person name="Galik B."/>
            <person name="Wang N."/>
            <person name="Ito T."/>
            <person name="Mochizuki T."/>
            <person name="Akimcheva S."/>
            <person name="Bowman J.L."/>
            <person name="Cognat V."/>
            <person name="Marechal-Drouard L."/>
            <person name="Ekker H."/>
            <person name="Hong S.F."/>
            <person name="Kohchi T."/>
            <person name="Lin S.S."/>
            <person name="Liu L.D."/>
            <person name="Nakamura Y."/>
            <person name="Valeeva L.R."/>
            <person name="Shakirov E.V."/>
            <person name="Shippen D.E."/>
            <person name="Wei W.L."/>
            <person name="Yagura M."/>
            <person name="Yamaoka S."/>
            <person name="Yamato K.T."/>
            <person name="Liu C."/>
            <person name="Berger F."/>
        </authorList>
    </citation>
    <scope>NUCLEOTIDE SEQUENCE [LARGE SCALE GENOMIC DNA]</scope>
    <source>
        <strain evidence="17">Tak-1</strain>
    </source>
</reference>
<feature type="transmembrane region" description="Helical" evidence="13">
    <location>
        <begin position="65"/>
        <end position="86"/>
    </location>
</feature>
<dbReference type="GO" id="GO:0051028">
    <property type="term" value="P:mRNA transport"/>
    <property type="evidence" value="ECO:0007669"/>
    <property type="project" value="UniProtKB-KW"/>
</dbReference>
<dbReference type="GO" id="GO:0031965">
    <property type="term" value="C:nuclear membrane"/>
    <property type="evidence" value="ECO:0007669"/>
    <property type="project" value="UniProtKB-SubCell"/>
</dbReference>
<dbReference type="Proteomes" id="UP001162541">
    <property type="component" value="Chromosome 1"/>
</dbReference>
<dbReference type="PANTHER" id="PTHR13269">
    <property type="entry name" value="NUCLEOPORIN NDC1"/>
    <property type="match status" value="1"/>
</dbReference>
<comment type="similarity">
    <text evidence="3">Belongs to the NDC1 family.</text>
</comment>
<dbReference type="GO" id="GO:0070762">
    <property type="term" value="C:nuclear pore transmembrane ring"/>
    <property type="evidence" value="ECO:0007669"/>
    <property type="project" value="TreeGrafter"/>
</dbReference>
<keyword evidence="12" id="KW-0539">Nucleus</keyword>
<dbReference type="AlphaFoldDB" id="A0A176VC32"/>
<feature type="transmembrane region" description="Helical" evidence="13">
    <location>
        <begin position="22"/>
        <end position="44"/>
    </location>
</feature>
<dbReference type="GO" id="GO:0006999">
    <property type="term" value="P:nuclear pore organization"/>
    <property type="evidence" value="ECO:0007669"/>
    <property type="project" value="TreeGrafter"/>
</dbReference>
<evidence type="ECO:0000313" key="15">
    <source>
        <dbReference type="EMBL" id="OAE18073.1"/>
    </source>
</evidence>
<reference evidence="15 16" key="1">
    <citation type="submission" date="2016-03" db="EMBL/GenBank/DDBJ databases">
        <title>Mechanisms controlling the formation of the plant cell surface in tip-growing cells are functionally conserved among land plants.</title>
        <authorList>
            <person name="Honkanen S."/>
            <person name="Jones V.A."/>
            <person name="Morieri G."/>
            <person name="Champion C."/>
            <person name="Hetherington A.J."/>
            <person name="Kelly S."/>
            <person name="Saint-Marcoux D."/>
            <person name="Proust H."/>
            <person name="Prescott H."/>
            <person name="Dolan L."/>
        </authorList>
    </citation>
    <scope>NUCLEOTIDE SEQUENCE [LARGE SCALE GENOMIC DNA]</scope>
    <source>
        <strain evidence="16">cv. Tak-1 and cv. Tak-2</strain>
        <tissue evidence="15">Whole gametophyte</tissue>
    </source>
</reference>
<keyword evidence="10" id="KW-0906">Nuclear pore complex</keyword>
<name>A0A176VC32_MARPO</name>
<evidence type="ECO:0000256" key="4">
    <source>
        <dbReference type="ARBA" id="ARBA00022448"/>
    </source>
</evidence>
<organism evidence="15 16">
    <name type="scientific">Marchantia polymorpha subsp. ruderalis</name>
    <dbReference type="NCBI Taxonomy" id="1480154"/>
    <lineage>
        <taxon>Eukaryota</taxon>
        <taxon>Viridiplantae</taxon>
        <taxon>Streptophyta</taxon>
        <taxon>Embryophyta</taxon>
        <taxon>Marchantiophyta</taxon>
        <taxon>Marchantiopsida</taxon>
        <taxon>Marchantiidae</taxon>
        <taxon>Marchantiales</taxon>
        <taxon>Marchantiaceae</taxon>
        <taxon>Marchantia</taxon>
    </lineage>
</organism>
<dbReference type="EMBL" id="AP019866">
    <property type="protein sequence ID" value="BBM99809.1"/>
    <property type="molecule type" value="Genomic_DNA"/>
</dbReference>
<evidence type="ECO:0000256" key="7">
    <source>
        <dbReference type="ARBA" id="ARBA00022927"/>
    </source>
</evidence>
<dbReference type="EMBL" id="LVLJ01004132">
    <property type="protein sequence ID" value="OAE18073.1"/>
    <property type="molecule type" value="Genomic_DNA"/>
</dbReference>
<dbReference type="GO" id="GO:0030674">
    <property type="term" value="F:protein-macromolecule adaptor activity"/>
    <property type="evidence" value="ECO:0007669"/>
    <property type="project" value="TreeGrafter"/>
</dbReference>
<keyword evidence="5 13" id="KW-0812">Transmembrane</keyword>
<dbReference type="InterPro" id="IPR019049">
    <property type="entry name" value="Nucleoporin_prot_Ndc1/Nup"/>
</dbReference>
<dbReference type="GO" id="GO:0015031">
    <property type="term" value="P:protein transport"/>
    <property type="evidence" value="ECO:0007669"/>
    <property type="project" value="UniProtKB-KW"/>
</dbReference>
<gene>
    <name evidence="15" type="ORF">AXG93_2899s1010</name>
    <name evidence="14" type="ORF">Mp_1g24000</name>
</gene>
<evidence type="ECO:0000256" key="10">
    <source>
        <dbReference type="ARBA" id="ARBA00023132"/>
    </source>
</evidence>
<keyword evidence="7" id="KW-0653">Protein transport</keyword>
<keyword evidence="11 13" id="KW-0472">Membrane</keyword>
<feature type="transmembrane region" description="Helical" evidence="13">
    <location>
        <begin position="139"/>
        <end position="160"/>
    </location>
</feature>
<evidence type="ECO:0000313" key="17">
    <source>
        <dbReference type="Proteomes" id="UP001162541"/>
    </source>
</evidence>